<dbReference type="InterPro" id="IPR050269">
    <property type="entry name" value="ComplexI_Subunit6"/>
</dbReference>
<accession>A0A3G8FWH8</accession>
<evidence type="ECO:0000256" key="3">
    <source>
        <dbReference type="ARBA" id="ARBA00012944"/>
    </source>
</evidence>
<reference evidence="17" key="1">
    <citation type="journal article" date="2018" name="Int. J. Biol. Macromol.">
        <title>The first mitogenomes of the superfamily Pamphilioidea (Hymenoptera: Symphyta): Mitogenome architecture and phylogenetic inference.</title>
        <authorList>
            <person name="Niu G."/>
            <person name="Korkmaz E.M."/>
            <person name="Dogan O."/>
            <person name="Zhang Y."/>
            <person name="Aydemir M.N."/>
            <person name="Budak M."/>
            <person name="Du S."/>
            <person name="Basibuyuk H.H."/>
            <person name="Wei M."/>
        </authorList>
    </citation>
    <scope>NUCLEOTIDE SEQUENCE</scope>
</reference>
<evidence type="ECO:0000256" key="6">
    <source>
        <dbReference type="ARBA" id="ARBA00022660"/>
    </source>
</evidence>
<dbReference type="EC" id="7.1.1.2" evidence="3"/>
<evidence type="ECO:0000256" key="15">
    <source>
        <dbReference type="ARBA" id="ARBA00049551"/>
    </source>
</evidence>
<keyword evidence="11" id="KW-0520">NAD</keyword>
<keyword evidence="10 16" id="KW-1133">Transmembrane helix</keyword>
<keyword evidence="13 16" id="KW-0472">Membrane</keyword>
<geneLocation type="mitochondrion" evidence="17"/>
<dbReference type="AlphaFoldDB" id="A0A3G8FWH8"/>
<organism evidence="17">
    <name type="scientific">Chinolyda flagellicornis</name>
    <dbReference type="NCBI Taxonomy" id="2492400"/>
    <lineage>
        <taxon>Eukaryota</taxon>
        <taxon>Metazoa</taxon>
        <taxon>Ecdysozoa</taxon>
        <taxon>Arthropoda</taxon>
        <taxon>Hexapoda</taxon>
        <taxon>Insecta</taxon>
        <taxon>Pterygota</taxon>
        <taxon>Neoptera</taxon>
        <taxon>Endopterygota</taxon>
        <taxon>Hymenoptera</taxon>
        <taxon>Pamphilioidea</taxon>
        <taxon>Pamphiliidae</taxon>
        <taxon>Cephalciinae</taxon>
        <taxon>Chinolyda</taxon>
    </lineage>
</organism>
<evidence type="ECO:0000256" key="2">
    <source>
        <dbReference type="ARBA" id="ARBA00005698"/>
    </source>
</evidence>
<evidence type="ECO:0000256" key="13">
    <source>
        <dbReference type="ARBA" id="ARBA00023136"/>
    </source>
</evidence>
<sequence>MIDMLMINMMIISTFFMMVNHPLSMMMILIIYTINICMLMGVINKTFWFSYILFLIMLGGMMILFMYMTNLVPNEFLKINLKKTLFLTFLSLLSYMFFQFINDYDMFDDVDDNNYEMIMMEINNESMNYTNKIFNKYTNMISILLISYLFISLIAIVKMINIKMGPLRINN</sequence>
<comment type="subcellular location">
    <subcellularLocation>
        <location evidence="1">Mitochondrion membrane</location>
        <topology evidence="1">Multi-pass membrane protein</topology>
    </subcellularLocation>
</comment>
<evidence type="ECO:0000256" key="12">
    <source>
        <dbReference type="ARBA" id="ARBA00023128"/>
    </source>
</evidence>
<evidence type="ECO:0000256" key="7">
    <source>
        <dbReference type="ARBA" id="ARBA00022692"/>
    </source>
</evidence>
<dbReference type="GO" id="GO:0008137">
    <property type="term" value="F:NADH dehydrogenase (ubiquinone) activity"/>
    <property type="evidence" value="ECO:0007669"/>
    <property type="project" value="UniProtKB-EC"/>
</dbReference>
<evidence type="ECO:0000256" key="5">
    <source>
        <dbReference type="ARBA" id="ARBA00022448"/>
    </source>
</evidence>
<keyword evidence="7 16" id="KW-0812">Transmembrane</keyword>
<evidence type="ECO:0000313" key="17">
    <source>
        <dbReference type="EMBL" id="AZF98994.1"/>
    </source>
</evidence>
<feature type="transmembrane region" description="Helical" evidence="16">
    <location>
        <begin position="21"/>
        <end position="43"/>
    </location>
</feature>
<evidence type="ECO:0000256" key="9">
    <source>
        <dbReference type="ARBA" id="ARBA00022982"/>
    </source>
</evidence>
<dbReference type="PANTHER" id="PTHR11435:SF1">
    <property type="entry name" value="NADH-UBIQUINONE OXIDOREDUCTASE CHAIN 6"/>
    <property type="match status" value="1"/>
</dbReference>
<gene>
    <name evidence="17" type="primary">ND6</name>
</gene>
<dbReference type="PANTHER" id="PTHR11435">
    <property type="entry name" value="NADH UBIQUINONE OXIDOREDUCTASE SUBUNIT ND6"/>
    <property type="match status" value="1"/>
</dbReference>
<evidence type="ECO:0000256" key="11">
    <source>
        <dbReference type="ARBA" id="ARBA00023027"/>
    </source>
</evidence>
<dbReference type="GO" id="GO:0031966">
    <property type="term" value="C:mitochondrial membrane"/>
    <property type="evidence" value="ECO:0007669"/>
    <property type="project" value="UniProtKB-SubCell"/>
</dbReference>
<comment type="catalytic activity">
    <reaction evidence="15">
        <text>a ubiquinone + NADH + 5 H(+)(in) = a ubiquinol + NAD(+) + 4 H(+)(out)</text>
        <dbReference type="Rhea" id="RHEA:29091"/>
        <dbReference type="Rhea" id="RHEA-COMP:9565"/>
        <dbReference type="Rhea" id="RHEA-COMP:9566"/>
        <dbReference type="ChEBI" id="CHEBI:15378"/>
        <dbReference type="ChEBI" id="CHEBI:16389"/>
        <dbReference type="ChEBI" id="CHEBI:17976"/>
        <dbReference type="ChEBI" id="CHEBI:57540"/>
        <dbReference type="ChEBI" id="CHEBI:57945"/>
        <dbReference type="EC" id="7.1.1.2"/>
    </reaction>
</comment>
<dbReference type="EMBL" id="MH577057">
    <property type="protein sequence ID" value="AZF98994.1"/>
    <property type="molecule type" value="Genomic_DNA"/>
</dbReference>
<keyword evidence="8" id="KW-1278">Translocase</keyword>
<feature type="transmembrane region" description="Helical" evidence="16">
    <location>
        <begin position="49"/>
        <end position="72"/>
    </location>
</feature>
<feature type="transmembrane region" description="Helical" evidence="16">
    <location>
        <begin position="84"/>
        <end position="101"/>
    </location>
</feature>
<evidence type="ECO:0000256" key="10">
    <source>
        <dbReference type="ARBA" id="ARBA00022989"/>
    </source>
</evidence>
<evidence type="ECO:0000256" key="1">
    <source>
        <dbReference type="ARBA" id="ARBA00004225"/>
    </source>
</evidence>
<evidence type="ECO:0000256" key="16">
    <source>
        <dbReference type="SAM" id="Phobius"/>
    </source>
</evidence>
<feature type="transmembrane region" description="Helical" evidence="16">
    <location>
        <begin position="137"/>
        <end position="157"/>
    </location>
</feature>
<keyword evidence="6" id="KW-0679">Respiratory chain</keyword>
<proteinExistence type="inferred from homology"/>
<keyword evidence="12 17" id="KW-0496">Mitochondrion</keyword>
<evidence type="ECO:0000256" key="8">
    <source>
        <dbReference type="ARBA" id="ARBA00022967"/>
    </source>
</evidence>
<keyword evidence="5" id="KW-0813">Transport</keyword>
<keyword evidence="9" id="KW-0249">Electron transport</keyword>
<protein>
    <recommendedName>
        <fullName evidence="4">NADH-ubiquinone oxidoreductase chain 6</fullName>
        <ecNumber evidence="3">7.1.1.2</ecNumber>
    </recommendedName>
    <alternativeName>
        <fullName evidence="14">NADH dehydrogenase subunit 6</fullName>
    </alternativeName>
</protein>
<name>A0A3G8FWH8_9HYME</name>
<comment type="similarity">
    <text evidence="2">Belongs to the complex I subunit 6 family.</text>
</comment>
<evidence type="ECO:0000256" key="4">
    <source>
        <dbReference type="ARBA" id="ARBA00021095"/>
    </source>
</evidence>
<evidence type="ECO:0000256" key="14">
    <source>
        <dbReference type="ARBA" id="ARBA00031019"/>
    </source>
</evidence>